<evidence type="ECO:0000313" key="2">
    <source>
        <dbReference type="Proteomes" id="UP001056778"/>
    </source>
</evidence>
<comment type="caution">
    <text evidence="1">The sequence shown here is derived from an EMBL/GenBank/DDBJ whole genome shotgun (WGS) entry which is preliminary data.</text>
</comment>
<gene>
    <name evidence="1" type="ORF">MML48_8g00000852</name>
</gene>
<protein>
    <submittedName>
        <fullName evidence="1">Uncharacterized protein</fullName>
    </submittedName>
</protein>
<accession>A0ACB9SNA6</accession>
<dbReference type="EMBL" id="CM043022">
    <property type="protein sequence ID" value="KAI4456685.1"/>
    <property type="molecule type" value="Genomic_DNA"/>
</dbReference>
<proteinExistence type="predicted"/>
<name>A0ACB9SNA6_HOLOL</name>
<keyword evidence="2" id="KW-1185">Reference proteome</keyword>
<reference evidence="1" key="1">
    <citation type="submission" date="2022-04" db="EMBL/GenBank/DDBJ databases">
        <title>Chromosome-scale genome assembly of Holotrichia oblita Faldermann.</title>
        <authorList>
            <person name="Rongchong L."/>
        </authorList>
    </citation>
    <scope>NUCLEOTIDE SEQUENCE</scope>
    <source>
        <strain evidence="1">81SQS9</strain>
    </source>
</reference>
<sequence>MTEETKEIPETTTEVVEESPTKIEDQPVEKKIENVTNDKKCDNNLTISTKLSTDQLICKSPQNSPNLSDRSSPKARQRIEPRCTKPFRLRCLNLTLYLGILQILFGMLMSVFGVLAIIHGSNLSQIGGGLWGGCLAVATGTTGVLTAARDCCPLKRTPQRIAHTVFLALSLISLAVSQLVMVLSATGLSRDLEKTNSNNVFESETTTTPANANVPSQDYSPALANIGVLVASALECICAAVASYKGARAICPCFHTDEEQLKYDYPSSNPKHAFVNSWLGKHNPPSFYVVAAPPSIGRHSKISSNLPITPIYTLPPPPTSVIGPPSLISYSMIPGPLGPLPSPATKPRIFREYLHAPIPKSQKEKPAATAYKKRQRSRSRSRSKSKERCVTTEEVAKTYTGLDRTIAEEFIDMCESRNNSLCSSETSCQSCCQCSSQATCQLCSSNSEANSREYLVDNK</sequence>
<evidence type="ECO:0000313" key="1">
    <source>
        <dbReference type="EMBL" id="KAI4456685.1"/>
    </source>
</evidence>
<organism evidence="1 2">
    <name type="scientific">Holotrichia oblita</name>
    <name type="common">Chafer beetle</name>
    <dbReference type="NCBI Taxonomy" id="644536"/>
    <lineage>
        <taxon>Eukaryota</taxon>
        <taxon>Metazoa</taxon>
        <taxon>Ecdysozoa</taxon>
        <taxon>Arthropoda</taxon>
        <taxon>Hexapoda</taxon>
        <taxon>Insecta</taxon>
        <taxon>Pterygota</taxon>
        <taxon>Neoptera</taxon>
        <taxon>Endopterygota</taxon>
        <taxon>Coleoptera</taxon>
        <taxon>Polyphaga</taxon>
        <taxon>Scarabaeiformia</taxon>
        <taxon>Scarabaeidae</taxon>
        <taxon>Melolonthinae</taxon>
        <taxon>Holotrichia</taxon>
    </lineage>
</organism>
<dbReference type="Proteomes" id="UP001056778">
    <property type="component" value="Chromosome 8"/>
</dbReference>